<dbReference type="PROSITE" id="PS51257">
    <property type="entry name" value="PROKAR_LIPOPROTEIN"/>
    <property type="match status" value="1"/>
</dbReference>
<reference evidence="3 4" key="1">
    <citation type="journal article" date="2015" name="Int. J. Syst. Evol. Microbiol.">
        <title>Streptomyces gilvifuscus sp. nov., an actinomycete that produces antibacterial compounds isolated from soil.</title>
        <authorList>
            <person name="Nguyen T.M."/>
            <person name="Kim J."/>
        </authorList>
    </citation>
    <scope>NUCLEOTIDE SEQUENCE [LARGE SCALE GENOMIC DNA]</scope>
    <source>
        <strain evidence="3 4">T113</strain>
    </source>
</reference>
<evidence type="ECO:0000313" key="4">
    <source>
        <dbReference type="Proteomes" id="UP001221328"/>
    </source>
</evidence>
<protein>
    <submittedName>
        <fullName evidence="3">DUF4097 family beta strand repeat-containing protein</fullName>
    </submittedName>
</protein>
<dbReference type="EMBL" id="JAQOSK010000028">
    <property type="protein sequence ID" value="MDC2960983.1"/>
    <property type="molecule type" value="Genomic_DNA"/>
</dbReference>
<proteinExistence type="predicted"/>
<evidence type="ECO:0000259" key="2">
    <source>
        <dbReference type="Pfam" id="PF13349"/>
    </source>
</evidence>
<dbReference type="RefSeq" id="WP_272178923.1">
    <property type="nucleotide sequence ID" value="NZ_JAQOSK010000028.1"/>
</dbReference>
<organism evidence="3 4">
    <name type="scientific">Streptomyces gilvifuscus</name>
    <dbReference type="NCBI Taxonomy" id="1550617"/>
    <lineage>
        <taxon>Bacteria</taxon>
        <taxon>Bacillati</taxon>
        <taxon>Actinomycetota</taxon>
        <taxon>Actinomycetes</taxon>
        <taxon>Kitasatosporales</taxon>
        <taxon>Streptomycetaceae</taxon>
        <taxon>Streptomyces</taxon>
    </lineage>
</organism>
<feature type="domain" description="DUF4097" evidence="2">
    <location>
        <begin position="129"/>
        <end position="227"/>
    </location>
</feature>
<feature type="chain" id="PRO_5046782669" evidence="1">
    <location>
        <begin position="24"/>
        <end position="252"/>
    </location>
</feature>
<sequence>MKATSTRRVLSLAVILTVLPVGAACGGHKNAASPAAAEAPATDAPGSRLVVTTDNGLRLRPTDGHRVTVDDRVHAEWSHRGRTWTLDLSCRDGARSDGSCPRMPYVKVPDGLSVTVSARNAGIDAAGVAAALDLTTVNGDMTVTPSGREDAPVRLATRNGSVHASDLDAERVRAATTNGDVVLACTTAPSSVTATTTNGSVDVTVPHGAPAYRITADTDNGRATTNVPTSTAQRGPDMTLTTVNGDVGARLG</sequence>
<comment type="caution">
    <text evidence="3">The sequence shown here is derived from an EMBL/GenBank/DDBJ whole genome shotgun (WGS) entry which is preliminary data.</text>
</comment>
<evidence type="ECO:0000256" key="1">
    <source>
        <dbReference type="SAM" id="SignalP"/>
    </source>
</evidence>
<accession>A0ABT5G800</accession>
<dbReference type="Pfam" id="PF13349">
    <property type="entry name" value="DUF4097"/>
    <property type="match status" value="1"/>
</dbReference>
<keyword evidence="4" id="KW-1185">Reference proteome</keyword>
<evidence type="ECO:0000313" key="3">
    <source>
        <dbReference type="EMBL" id="MDC2960983.1"/>
    </source>
</evidence>
<dbReference type="Proteomes" id="UP001221328">
    <property type="component" value="Unassembled WGS sequence"/>
</dbReference>
<feature type="signal peptide" evidence="1">
    <location>
        <begin position="1"/>
        <end position="23"/>
    </location>
</feature>
<keyword evidence="1" id="KW-0732">Signal</keyword>
<gene>
    <name evidence="3" type="ORF">PO587_41815</name>
</gene>
<dbReference type="InterPro" id="IPR025164">
    <property type="entry name" value="Toastrack_DUF4097"/>
</dbReference>
<name>A0ABT5G800_9ACTN</name>